<dbReference type="InterPro" id="IPR004563">
    <property type="entry name" value="Apolipo_AcylTrfase"/>
</dbReference>
<keyword evidence="7 8" id="KW-0012">Acyltransferase</keyword>
<evidence type="ECO:0000259" key="9">
    <source>
        <dbReference type="PROSITE" id="PS50263"/>
    </source>
</evidence>
<feature type="transmembrane region" description="Helical" evidence="8">
    <location>
        <begin position="22"/>
        <end position="52"/>
    </location>
</feature>
<dbReference type="Pfam" id="PF20154">
    <property type="entry name" value="LNT_N"/>
    <property type="match status" value="1"/>
</dbReference>
<evidence type="ECO:0000256" key="4">
    <source>
        <dbReference type="ARBA" id="ARBA00022692"/>
    </source>
</evidence>
<comment type="caution">
    <text evidence="10">The sequence shown here is derived from an EMBL/GenBank/DDBJ whole genome shotgun (WGS) entry which is preliminary data.</text>
</comment>
<comment type="pathway">
    <text evidence="8">Protein modification; lipoprotein biosynthesis (N-acyl transfer).</text>
</comment>
<keyword evidence="6 8" id="KW-0472">Membrane</keyword>
<sequence length="493" mass="53242">MALPDSADQPRSSPWRDRWPGIVSALLLTLAFPPFNLRPLVFLAFVPWLIALRGQTARGAVRSGYTFGLVFMLAQLQWLQVLTHRWTHSLALSLIPWLGAALVTALFFALAGCLMRLCWVAGRPWLIPLVWAGVEVLRSYAPGIGFPWGLTALPLTPYPAIIQPAALGTVFLISAWVLLVNVIAARLVARESVARLWPAALIAVAMPLLSALWYARPIEGLPVLVAVGQPGLDLAFGEPVMTAVQAQASVLALSDEARQSGAAFLLLPEGMAASSDGEPPVGVPIGRVPVVFGARRGSRPAHQSVFAYDGHWSYADKTRLVIFGEYVPGRGVLPLLDSFNLPNDDLIPGSEIRTLDVAGIRLGPMICFEALFPDIAYRQARNGSQLLAVLSQDDWYFGTSAPEQLRDCTIWRSIETGLPLIRSASLGYSIACDGRGRLLAQAPLRARSCLAVEAVLPSGPQTFPFLPAFPWIAVASCLVVPVFARRRPGATQA</sequence>
<name>A0A931LU47_FIMGI</name>
<dbReference type="InterPro" id="IPR003010">
    <property type="entry name" value="C-N_Hydrolase"/>
</dbReference>
<dbReference type="GO" id="GO:0005886">
    <property type="term" value="C:plasma membrane"/>
    <property type="evidence" value="ECO:0007669"/>
    <property type="project" value="UniProtKB-SubCell"/>
</dbReference>
<comment type="function">
    <text evidence="8">Catalyzes the phospholipid dependent N-acylation of the N-terminal cysteine of apolipoprotein, the last step in lipoprotein maturation.</text>
</comment>
<evidence type="ECO:0000256" key="8">
    <source>
        <dbReference type="HAMAP-Rule" id="MF_01148"/>
    </source>
</evidence>
<evidence type="ECO:0000313" key="10">
    <source>
        <dbReference type="EMBL" id="MBI1755737.1"/>
    </source>
</evidence>
<accession>A0A931LU47</accession>
<feature type="transmembrane region" description="Helical" evidence="8">
    <location>
        <begin position="64"/>
        <end position="82"/>
    </location>
</feature>
<dbReference type="PANTHER" id="PTHR38686">
    <property type="entry name" value="APOLIPOPROTEIN N-ACYLTRANSFERASE"/>
    <property type="match status" value="1"/>
</dbReference>
<dbReference type="Proteomes" id="UP000727962">
    <property type="component" value="Unassembled WGS sequence"/>
</dbReference>
<evidence type="ECO:0000256" key="2">
    <source>
        <dbReference type="ARBA" id="ARBA00022475"/>
    </source>
</evidence>
<dbReference type="EC" id="2.3.1.269" evidence="8"/>
<dbReference type="EMBL" id="JACOSL010000008">
    <property type="protein sequence ID" value="MBI1755737.1"/>
    <property type="molecule type" value="Genomic_DNA"/>
</dbReference>
<proteinExistence type="inferred from homology"/>
<dbReference type="InterPro" id="IPR045378">
    <property type="entry name" value="LNT_N"/>
</dbReference>
<protein>
    <recommendedName>
        <fullName evidence="8">Apolipoprotein N-acyltransferase</fullName>
        <shortName evidence="8">ALP N-acyltransferase</shortName>
        <ecNumber evidence="8">2.3.1.269</ecNumber>
    </recommendedName>
</protein>
<dbReference type="SUPFAM" id="SSF56317">
    <property type="entry name" value="Carbon-nitrogen hydrolase"/>
    <property type="match status" value="1"/>
</dbReference>
<evidence type="ECO:0000256" key="1">
    <source>
        <dbReference type="ARBA" id="ARBA00004651"/>
    </source>
</evidence>
<dbReference type="InterPro" id="IPR036526">
    <property type="entry name" value="C-N_Hydrolase_sf"/>
</dbReference>
<dbReference type="AlphaFoldDB" id="A0A931LU47"/>
<reference evidence="10" key="1">
    <citation type="submission" date="2020-07" db="EMBL/GenBank/DDBJ databases">
        <title>Huge and variable diversity of episymbiotic CPR bacteria and DPANN archaea in groundwater ecosystems.</title>
        <authorList>
            <person name="He C.Y."/>
            <person name="Keren R."/>
            <person name="Whittaker M."/>
            <person name="Farag I.F."/>
            <person name="Doudna J."/>
            <person name="Cate J.H.D."/>
            <person name="Banfield J.F."/>
        </authorList>
    </citation>
    <scope>NUCLEOTIDE SEQUENCE</scope>
    <source>
        <strain evidence="10">NC_groundwater_17_Pr7_B-0.1um_64_12</strain>
    </source>
</reference>
<evidence type="ECO:0000256" key="3">
    <source>
        <dbReference type="ARBA" id="ARBA00022679"/>
    </source>
</evidence>
<feature type="transmembrane region" description="Helical" evidence="8">
    <location>
        <begin position="161"/>
        <end position="184"/>
    </location>
</feature>
<dbReference type="PANTHER" id="PTHR38686:SF1">
    <property type="entry name" value="APOLIPOPROTEIN N-ACYLTRANSFERASE"/>
    <property type="match status" value="1"/>
</dbReference>
<feature type="transmembrane region" description="Helical" evidence="8">
    <location>
        <begin position="465"/>
        <end position="484"/>
    </location>
</feature>
<keyword evidence="3 8" id="KW-0808">Transferase</keyword>
<keyword evidence="5 8" id="KW-1133">Transmembrane helix</keyword>
<comment type="subcellular location">
    <subcellularLocation>
        <location evidence="1 8">Cell membrane</location>
        <topology evidence="1 8">Multi-pass membrane protein</topology>
    </subcellularLocation>
</comment>
<dbReference type="GO" id="GO:0042158">
    <property type="term" value="P:lipoprotein biosynthetic process"/>
    <property type="evidence" value="ECO:0007669"/>
    <property type="project" value="UniProtKB-UniRule"/>
</dbReference>
<feature type="domain" description="CN hydrolase" evidence="9">
    <location>
        <begin position="223"/>
        <end position="458"/>
    </location>
</feature>
<gene>
    <name evidence="8 10" type="primary">lnt</name>
    <name evidence="10" type="ORF">HYR64_01355</name>
</gene>
<evidence type="ECO:0000256" key="7">
    <source>
        <dbReference type="ARBA" id="ARBA00023315"/>
    </source>
</evidence>
<dbReference type="GO" id="GO:0016410">
    <property type="term" value="F:N-acyltransferase activity"/>
    <property type="evidence" value="ECO:0007669"/>
    <property type="project" value="UniProtKB-UniRule"/>
</dbReference>
<keyword evidence="2 8" id="KW-1003">Cell membrane</keyword>
<organism evidence="10 11">
    <name type="scientific">Fimbriimonas ginsengisoli</name>
    <dbReference type="NCBI Taxonomy" id="1005039"/>
    <lineage>
        <taxon>Bacteria</taxon>
        <taxon>Bacillati</taxon>
        <taxon>Armatimonadota</taxon>
        <taxon>Fimbriimonadia</taxon>
        <taxon>Fimbriimonadales</taxon>
        <taxon>Fimbriimonadaceae</taxon>
        <taxon>Fimbriimonas</taxon>
    </lineage>
</organism>
<feature type="transmembrane region" description="Helical" evidence="8">
    <location>
        <begin position="196"/>
        <end position="215"/>
    </location>
</feature>
<evidence type="ECO:0000313" key="11">
    <source>
        <dbReference type="Proteomes" id="UP000727962"/>
    </source>
</evidence>
<dbReference type="Gene3D" id="3.60.110.10">
    <property type="entry name" value="Carbon-nitrogen hydrolase"/>
    <property type="match status" value="1"/>
</dbReference>
<evidence type="ECO:0000256" key="6">
    <source>
        <dbReference type="ARBA" id="ARBA00023136"/>
    </source>
</evidence>
<keyword evidence="4 8" id="KW-0812">Transmembrane</keyword>
<dbReference type="Pfam" id="PF00795">
    <property type="entry name" value="CN_hydrolase"/>
    <property type="match status" value="1"/>
</dbReference>
<dbReference type="HAMAP" id="MF_01148">
    <property type="entry name" value="Lnt"/>
    <property type="match status" value="1"/>
</dbReference>
<comment type="catalytic activity">
    <reaction evidence="8">
        <text>N-terminal S-1,2-diacyl-sn-glyceryl-L-cysteinyl-[lipoprotein] + a glycerophospholipid = N-acyl-S-1,2-diacyl-sn-glyceryl-L-cysteinyl-[lipoprotein] + a 2-acyl-sn-glycero-3-phospholipid + H(+)</text>
        <dbReference type="Rhea" id="RHEA:48228"/>
        <dbReference type="Rhea" id="RHEA-COMP:14681"/>
        <dbReference type="Rhea" id="RHEA-COMP:14684"/>
        <dbReference type="ChEBI" id="CHEBI:15378"/>
        <dbReference type="ChEBI" id="CHEBI:136912"/>
        <dbReference type="ChEBI" id="CHEBI:140656"/>
        <dbReference type="ChEBI" id="CHEBI:140657"/>
        <dbReference type="ChEBI" id="CHEBI:140660"/>
        <dbReference type="EC" id="2.3.1.269"/>
    </reaction>
</comment>
<evidence type="ECO:0000256" key="5">
    <source>
        <dbReference type="ARBA" id="ARBA00022989"/>
    </source>
</evidence>
<feature type="transmembrane region" description="Helical" evidence="8">
    <location>
        <begin position="94"/>
        <end position="118"/>
    </location>
</feature>
<comment type="similarity">
    <text evidence="8">Belongs to the CN hydrolase family. Apolipoprotein N-acyltransferase subfamily.</text>
</comment>
<dbReference type="NCBIfam" id="TIGR00546">
    <property type="entry name" value="lnt"/>
    <property type="match status" value="1"/>
</dbReference>
<feature type="transmembrane region" description="Helical" evidence="8">
    <location>
        <begin position="125"/>
        <end position="141"/>
    </location>
</feature>
<dbReference type="PROSITE" id="PS50263">
    <property type="entry name" value="CN_HYDROLASE"/>
    <property type="match status" value="1"/>
</dbReference>